<feature type="transmembrane region" description="Helical" evidence="10">
    <location>
        <begin position="158"/>
        <end position="177"/>
    </location>
</feature>
<evidence type="ECO:0000256" key="5">
    <source>
        <dbReference type="ARBA" id="ARBA00022692"/>
    </source>
</evidence>
<evidence type="ECO:0000256" key="9">
    <source>
        <dbReference type="ARBA" id="ARBA00023136"/>
    </source>
</evidence>
<organism evidence="13 14">
    <name type="scientific">Kingdonia uniflora</name>
    <dbReference type="NCBI Taxonomy" id="39325"/>
    <lineage>
        <taxon>Eukaryota</taxon>
        <taxon>Viridiplantae</taxon>
        <taxon>Streptophyta</taxon>
        <taxon>Embryophyta</taxon>
        <taxon>Tracheophyta</taxon>
        <taxon>Spermatophyta</taxon>
        <taxon>Magnoliopsida</taxon>
        <taxon>Ranunculales</taxon>
        <taxon>Circaeasteraceae</taxon>
        <taxon>Kingdonia</taxon>
    </lineage>
</organism>
<evidence type="ECO:0000256" key="2">
    <source>
        <dbReference type="ARBA" id="ARBA00004370"/>
    </source>
</evidence>
<dbReference type="AlphaFoldDB" id="A0A7J7PCB9"/>
<evidence type="ECO:0000256" key="6">
    <source>
        <dbReference type="ARBA" id="ARBA00022827"/>
    </source>
</evidence>
<feature type="domain" description="Amino acid transporter transmembrane" evidence="11">
    <location>
        <begin position="131"/>
        <end position="190"/>
    </location>
</feature>
<dbReference type="Proteomes" id="UP000541444">
    <property type="component" value="Unassembled WGS sequence"/>
</dbReference>
<feature type="domain" description="Amino acid transporter transmembrane" evidence="11">
    <location>
        <begin position="47"/>
        <end position="128"/>
    </location>
</feature>
<evidence type="ECO:0000313" key="14">
    <source>
        <dbReference type="Proteomes" id="UP000541444"/>
    </source>
</evidence>
<gene>
    <name evidence="13" type="ORF">GIB67_027793</name>
</gene>
<reference evidence="13 14" key="1">
    <citation type="journal article" date="2020" name="IScience">
        <title>Genome Sequencing of the Endangered Kingdonia uniflora (Circaeasteraceae, Ranunculales) Reveals Potential Mechanisms of Evolutionary Specialization.</title>
        <authorList>
            <person name="Sun Y."/>
            <person name="Deng T."/>
            <person name="Zhang A."/>
            <person name="Moore M.J."/>
            <person name="Landis J.B."/>
            <person name="Lin N."/>
            <person name="Zhang H."/>
            <person name="Zhang X."/>
            <person name="Huang J."/>
            <person name="Zhang X."/>
            <person name="Sun H."/>
            <person name="Wang H."/>
        </authorList>
    </citation>
    <scope>NUCLEOTIDE SEQUENCE [LARGE SCALE GENOMIC DNA]</scope>
    <source>
        <strain evidence="13">TB1705</strain>
        <tissue evidence="13">Leaf</tissue>
    </source>
</reference>
<feature type="transmembrane region" description="Helical" evidence="10">
    <location>
        <begin position="49"/>
        <end position="67"/>
    </location>
</feature>
<protein>
    <submittedName>
        <fullName evidence="13">Uncharacterized protein</fullName>
    </submittedName>
</protein>
<keyword evidence="6" id="KW-0274">FAD</keyword>
<proteinExistence type="predicted"/>
<keyword evidence="3" id="KW-0813">Transport</keyword>
<dbReference type="GO" id="GO:0019139">
    <property type="term" value="F:cytokinin dehydrogenase activity"/>
    <property type="evidence" value="ECO:0007669"/>
    <property type="project" value="InterPro"/>
</dbReference>
<evidence type="ECO:0000259" key="11">
    <source>
        <dbReference type="Pfam" id="PF01490"/>
    </source>
</evidence>
<keyword evidence="9 10" id="KW-0472">Membrane</keyword>
<evidence type="ECO:0000256" key="8">
    <source>
        <dbReference type="ARBA" id="ARBA00022989"/>
    </source>
</evidence>
<dbReference type="InterPro" id="IPR013057">
    <property type="entry name" value="AA_transpt_TM"/>
</dbReference>
<dbReference type="EMBL" id="JACGCM010000012">
    <property type="protein sequence ID" value="KAF6176993.1"/>
    <property type="molecule type" value="Genomic_DNA"/>
</dbReference>
<dbReference type="GO" id="GO:0006865">
    <property type="term" value="P:amino acid transport"/>
    <property type="evidence" value="ECO:0007669"/>
    <property type="project" value="UniProtKB-KW"/>
</dbReference>
<dbReference type="InterPro" id="IPR015345">
    <property type="entry name" value="Cytokinin_DH_FAD/cytokin-bd"/>
</dbReference>
<evidence type="ECO:0000313" key="13">
    <source>
        <dbReference type="EMBL" id="KAF6176993.1"/>
    </source>
</evidence>
<dbReference type="InterPro" id="IPR016164">
    <property type="entry name" value="FAD-linked_Oxase-like_C"/>
</dbReference>
<keyword evidence="5 10" id="KW-0812">Transmembrane</keyword>
<evidence type="ECO:0000256" key="3">
    <source>
        <dbReference type="ARBA" id="ARBA00022448"/>
    </source>
</evidence>
<feature type="domain" description="Cytokinin dehydrogenase 1 FAD/cytokinin binding" evidence="12">
    <location>
        <begin position="2"/>
        <end position="45"/>
    </location>
</feature>
<dbReference type="OrthoDB" id="40134at2759"/>
<keyword evidence="8 10" id="KW-1133">Transmembrane helix</keyword>
<evidence type="ECO:0000256" key="4">
    <source>
        <dbReference type="ARBA" id="ARBA00022630"/>
    </source>
</evidence>
<evidence type="ECO:0000259" key="12">
    <source>
        <dbReference type="Pfam" id="PF09265"/>
    </source>
</evidence>
<evidence type="ECO:0000256" key="1">
    <source>
        <dbReference type="ARBA" id="ARBA00001974"/>
    </source>
</evidence>
<dbReference type="Pfam" id="PF09265">
    <property type="entry name" value="Cytokin-bind"/>
    <property type="match status" value="1"/>
</dbReference>
<sequence>MPSLLFSVDVPYFDFLNKVGMKEIHLRKVGLWDVSHPWLNMFVPRGPGVVVPVISWIITLYILWQIMEMHEMVPRKRFNRYHEFGQHAFGEKLALWIVVPQQFVIELGVNIVYMVTGGLSLEKAYDRLCLGHNVVLEIRTTIDSTPEKPSKKPMWKGCIVAYIVDSLCYFSVALIGYKVFGSSVEDNILITGFLQQIPLFIDVMDSRQS</sequence>
<keyword evidence="14" id="KW-1185">Reference proteome</keyword>
<dbReference type="InterPro" id="IPR016170">
    <property type="entry name" value="Cytok_DH_C_sf"/>
</dbReference>
<comment type="cofactor">
    <cofactor evidence="1">
        <name>FAD</name>
        <dbReference type="ChEBI" id="CHEBI:57692"/>
    </cofactor>
</comment>
<keyword evidence="7" id="KW-0029">Amino-acid transport</keyword>
<dbReference type="Gene3D" id="3.40.462.10">
    <property type="entry name" value="FAD-linked oxidases, C-terminal domain"/>
    <property type="match status" value="1"/>
</dbReference>
<dbReference type="Pfam" id="PF01490">
    <property type="entry name" value="Aa_trans"/>
    <property type="match status" value="2"/>
</dbReference>
<dbReference type="GO" id="GO:0016020">
    <property type="term" value="C:membrane"/>
    <property type="evidence" value="ECO:0007669"/>
    <property type="project" value="UniProtKB-SubCell"/>
</dbReference>
<dbReference type="PANTHER" id="PTHR48017">
    <property type="entry name" value="OS05G0424000 PROTEIN-RELATED"/>
    <property type="match status" value="1"/>
</dbReference>
<keyword evidence="4" id="KW-0285">Flavoprotein</keyword>
<comment type="subcellular location">
    <subcellularLocation>
        <location evidence="2">Membrane</location>
    </subcellularLocation>
</comment>
<accession>A0A7J7PCB9</accession>
<dbReference type="GO" id="GO:0009690">
    <property type="term" value="P:cytokinin metabolic process"/>
    <property type="evidence" value="ECO:0007669"/>
    <property type="project" value="InterPro"/>
</dbReference>
<evidence type="ECO:0000256" key="10">
    <source>
        <dbReference type="SAM" id="Phobius"/>
    </source>
</evidence>
<name>A0A7J7PCB9_9MAGN</name>
<comment type="caution">
    <text evidence="13">The sequence shown here is derived from an EMBL/GenBank/DDBJ whole genome shotgun (WGS) entry which is preliminary data.</text>
</comment>
<dbReference type="GO" id="GO:0050660">
    <property type="term" value="F:flavin adenine dinucleotide binding"/>
    <property type="evidence" value="ECO:0007669"/>
    <property type="project" value="InterPro"/>
</dbReference>
<evidence type="ECO:0000256" key="7">
    <source>
        <dbReference type="ARBA" id="ARBA00022970"/>
    </source>
</evidence>
<dbReference type="SUPFAM" id="SSF55103">
    <property type="entry name" value="FAD-linked oxidases, C-terminal domain"/>
    <property type="match status" value="1"/>
</dbReference>